<feature type="domain" description="U3 small nucleolar RNA-associated protein 20" evidence="3">
    <location>
        <begin position="1907"/>
        <end position="2125"/>
    </location>
</feature>
<accession>A0A163IX06</accession>
<feature type="domain" description="U3 small nucleolar RNA-associated protein 20 C-terminal" evidence="4">
    <location>
        <begin position="2551"/>
        <end position="2749"/>
    </location>
</feature>
<dbReference type="InterPro" id="IPR052575">
    <property type="entry name" value="SSU_processome_comp_20"/>
</dbReference>
<dbReference type="InterPro" id="IPR016024">
    <property type="entry name" value="ARM-type_fold"/>
</dbReference>
<evidence type="ECO:0000259" key="3">
    <source>
        <dbReference type="Pfam" id="PF20416"/>
    </source>
</evidence>
<dbReference type="FunCoup" id="A0A163IX06">
    <property type="interactions" value="678"/>
</dbReference>
<evidence type="ECO:0000259" key="2">
    <source>
        <dbReference type="Pfam" id="PF07539"/>
    </source>
</evidence>
<dbReference type="Pfam" id="PF20416">
    <property type="entry name" value="UTP20"/>
    <property type="match status" value="1"/>
</dbReference>
<dbReference type="OMA" id="CYKSCVQ"/>
<feature type="region of interest" description="Disordered" evidence="1">
    <location>
        <begin position="1832"/>
        <end position="1883"/>
    </location>
</feature>
<dbReference type="InterPro" id="IPR057525">
    <property type="entry name" value="UTP20_C"/>
</dbReference>
<dbReference type="InParanoid" id="A0A163IX06"/>
<evidence type="ECO:0000313" key="6">
    <source>
        <dbReference type="Proteomes" id="UP000078561"/>
    </source>
</evidence>
<dbReference type="GO" id="GO:0030686">
    <property type="term" value="C:90S preribosome"/>
    <property type="evidence" value="ECO:0007669"/>
    <property type="project" value="TreeGrafter"/>
</dbReference>
<feature type="compositionally biased region" description="Polar residues" evidence="1">
    <location>
        <begin position="1865"/>
        <end position="1883"/>
    </location>
</feature>
<dbReference type="Proteomes" id="UP000078561">
    <property type="component" value="Unassembled WGS sequence"/>
</dbReference>
<protein>
    <submittedName>
        <fullName evidence="5">Uncharacterized protein</fullName>
    </submittedName>
</protein>
<evidence type="ECO:0000259" key="4">
    <source>
        <dbReference type="Pfam" id="PF23099"/>
    </source>
</evidence>
<name>A0A163IX06_ABSGL</name>
<gene>
    <name evidence="5" type="primary">ABSGL_01176.1 scaffold 1223</name>
</gene>
<dbReference type="Pfam" id="PF23099">
    <property type="entry name" value="UTP20_C"/>
    <property type="match status" value="2"/>
</dbReference>
<dbReference type="SUPFAM" id="SSF48371">
    <property type="entry name" value="ARM repeat"/>
    <property type="match status" value="2"/>
</dbReference>
<dbReference type="STRING" id="4829.A0A163IX06"/>
<dbReference type="PANTHER" id="PTHR17695">
    <property type="entry name" value="SMALL SUBUNIT PROCESSOME COMPONENT 20 HOMOLOG"/>
    <property type="match status" value="1"/>
</dbReference>
<feature type="region of interest" description="Disordered" evidence="1">
    <location>
        <begin position="1206"/>
        <end position="1226"/>
    </location>
</feature>
<dbReference type="EMBL" id="LT550481">
    <property type="protein sequence ID" value="SAL95835.1"/>
    <property type="molecule type" value="Genomic_DNA"/>
</dbReference>
<dbReference type="InterPro" id="IPR046523">
    <property type="entry name" value="UTP20_dom"/>
</dbReference>
<dbReference type="Gene3D" id="1.25.10.10">
    <property type="entry name" value="Leucine-rich Repeat Variant"/>
    <property type="match status" value="3"/>
</dbReference>
<feature type="compositionally biased region" description="Acidic residues" evidence="1">
    <location>
        <begin position="1209"/>
        <end position="1218"/>
    </location>
</feature>
<dbReference type="GO" id="GO:0032040">
    <property type="term" value="C:small-subunit processome"/>
    <property type="evidence" value="ECO:0007669"/>
    <property type="project" value="TreeGrafter"/>
</dbReference>
<keyword evidence="6" id="KW-1185">Reference proteome</keyword>
<organism evidence="5">
    <name type="scientific">Absidia glauca</name>
    <name type="common">Pin mould</name>
    <dbReference type="NCBI Taxonomy" id="4829"/>
    <lineage>
        <taxon>Eukaryota</taxon>
        <taxon>Fungi</taxon>
        <taxon>Fungi incertae sedis</taxon>
        <taxon>Mucoromycota</taxon>
        <taxon>Mucoromycotina</taxon>
        <taxon>Mucoromycetes</taxon>
        <taxon>Mucorales</taxon>
        <taxon>Cunninghamellaceae</taxon>
        <taxon>Absidia</taxon>
    </lineage>
</organism>
<feature type="compositionally biased region" description="Acidic residues" evidence="1">
    <location>
        <begin position="1834"/>
        <end position="1864"/>
    </location>
</feature>
<evidence type="ECO:0000256" key="1">
    <source>
        <dbReference type="SAM" id="MobiDB-lite"/>
    </source>
</evidence>
<dbReference type="Pfam" id="PF07539">
    <property type="entry name" value="UTP20_N"/>
    <property type="match status" value="1"/>
</dbReference>
<feature type="domain" description="U3 small nucleolar RNA-associated protein 20 C-terminal" evidence="4">
    <location>
        <begin position="2774"/>
        <end position="2852"/>
    </location>
</feature>
<sequence>MLDNKDAPDLNQGQGTNRFKYRSFNSRVERIKVDVVRRARLVEDEIEENQSFFNESLQSWKELNLSKQFTLFAREIQPYVKSLASIIHHKDKIVDILEKYLKDRNSLALDGLLDLVTKLAKDIEGEFYPYYNRILQCILPLVYHQDVKLLESVFNSIAYLFKFLSRQILPDINDTFDMLSKQLGEDITTKPYIRHFSAEAFAFLMRKTRGPALKDLVKHILDTLNKEESVQYAEGLAMLFFESMKQVDNRLHSRAVAIYTELFTQVSSNPGPVDEQESSIDAILLNKTTLLLLHHTYRQHFGPIIDVVLKDIDQQLELKKPDEKHLLTDMSTLALMTTVRKASRIEDYKSLLARIQQVANLIFTSRRRVFCNDLIKETLRAVTGILCFGNLDVVVGSGRLILDSITAFNEPTVVYGFFVGLSQLEWSNFTQICLPYITKYVSQHFVDYPTETIFFLSQLGSSGSLSVPSGTLMSSVTADGLLRFPQTKNKTPLAQELLAVMNKPYDWNQEQELLNETDIEMESDDPASGVAVVGSILSILPTLDVSDDLVFDSVLTLFESLNNHLSGSDDNNVVSTTFIMAHKNFTLTSLLGLSLESLVAIVKKKSSYMEKLYSKHDVIQQLLSVYGRNEVIVKALYEYMAMLHSRYYGKGNGMNGRPVTDNHLQLFFHSDIKGGHFDLQALEQVYPVLKANLRSYLPKCRLYTVKLLSLFDQPLMKKDSDHRLDELCEIVGVTLKMESIVPSMNEFRDKLILIQKLNLICSTKRIPDLYVDFVPLVAFGILTINFKPLWEDARKILKTVSDVNRELYWTLCFDELARFEDERLLVCDGFASSVIEKCISPVDIVTGQATKTGNISFECPTFTKYTAVEDYAMSIMGNHHNVNGALLFVKACGLEKPHMDFWHYYNMILQTLMETPGVVEQRARHLIPVFFKFLSDEFDTVAEDDVVADDDDEEALDNDQEQRKIGLITRTVSNVKNKMNTWLRLFASFTNIRGVYKSQELHDVILRLIAKGDVRLQGPALEALFAWKDKNIKPYNDNLRNLLDDAKFRDELSTFIQNNEQNLIDPAHRDGLMPIVMRVLFGRLVERRSKGSKHLKKLRRKAILGAIACCTQSEMQTFIDLALEPFQAVLAVPGETVDDQGRITSFEFVDQGSAAILNIPWRQQSGLIHVLDDMIKQLGADLLPFMPSILKVVMYILHSSQNNDKSNDMDLDTVEDDQDATKPGISNRSKQVRSVAMKRLLEIFEIRGGFDFSPYIAAMFGSFISPRLANFPGEASQQLSSLLSIFAVWAGKPSYVAFLTDYDSFLLPQLYAVLSQKKIDQKVLGVLLDILESLLDYCDGTAGDKVIDDNGMDIDMDYFKENLIVKHVDGLLDHLKFRLTLSKDDKQFRSGRYSVREIAIVSRLAPYTTDGTHTATILEMLIPNLKKPNRWIPEVTKCNILSIWSNFMPLVPGFENGSQVYFNYYKLASDTFSLMRSWDSRKILVKLFQTFVDVNPALEIVGSLIQDLNSFSRKRIEEPDYDRMLDALGKIGEEMYKTLDHHQWLPLLHQLFFNMQDAEEIAVRGTASHCVTRFLTAAKEQQDATEQEKMVSYVTHVIYPAIKRGLTNRIEIVRMEFVGLLDAAIKTFPEMPIFASMVPLLADNDEEANFFNNIYHIQLHRRVRAMVRLSDFASKGELSIASILHVFIPLVSGFIYESDRLLDHNVIHQASTTIGSLARCLPWGHYYRLLSRYLSLVSQQDEMEKIYVRLATNVLEAFHFDISHIEINDETERKIMGKQKVIINYLSHREIVNSAKERAEAEAIASGKAVPENAVEEVMDIDTDDKDVDAAAKEDDDNDADADEGEQIIDGDDEDNDEDDDEDTNLATSAHTVTTNPSTISTEQAQKIHDTLITKVLPTLNAFISKTKSRKSVISRMPVALGIAKLLRQLPEKSMRLNLPGLLTIVCQTIRSRAQDVRDVTRETILKINEFLGTKYFQFIIKELRGALARGYELHVLGYTVSALLNDMAPRMEVGDLDYCMEDIVQVLVSDIFGKSGQEKDIQEMTGKTKEAKSRRSPAAFELLAKLVKFSNIGLLLAPLKDVMSNTQSMKILQKVDDVLKRTANGLVHNPGYDSTELLDFANDLVSENVDVYKAQKKVKKVKTQKEQNFEVQTKRIVEEPVDYLHVNSHRFVYFGLSLLHTSLKRNKYDLSDEAYATRLDKILMTVGNILFSTQSANVTLAARNLCILFRLPLASVNDSVSVAIKRIFQILKHSPNTSNPMIQSCFRLLTVCLQSKKSNLSEHQLTYLINIIRPDLEEPTRQGTAFGLVRGIVSRKFLAPEMYDLMDTVGTILVTNQAPETREQARSVYFMFLMDYPQGRGRLKKQMAFITKNLEYVHETGRESVMELLHHIISKFGDEILAEFSQTLLLALVMRLINDESAKCREMTAELIKALLLRMDDDMATVYKLLDKWMDSNQVNLQRAGCQMYGLVVDAYGKDFKFVPQLVARLARMIESNHQHWMDALAEQEEQDDTLDSDEDRMAVDVPWEVGYYSLNTFAKVIATFPKLDYTDGPISSIWTGVESLLTHPHAWIRSSGSRLFGVYFASVDPVTRNSYLTRSVLRGLAYAFVEQLKSTYLSEEQANQLVKNLFFLGRCLYHLSPEEDVAAKGDEDDQEDGAQQDDATANTLLTEQDVSVDQNQVHTSLLWLFHKASYTARGAGRNQGKNLLLRSSIFKWFAAMCNVMKSEELPPYLFSIIAPIYHTVNGQFSREKGFGKLFMWVNVEHSNLHCISSSTNVEDLKNLGNEVLNMVQKKAGPTAYFAIYQNIRQHTTDIKVERKAQRAVESIANPELAAKRKMARNFRKSSSSKRVRFN</sequence>
<dbReference type="InterPro" id="IPR011989">
    <property type="entry name" value="ARM-like"/>
</dbReference>
<evidence type="ECO:0000313" key="5">
    <source>
        <dbReference type="EMBL" id="SAL95835.1"/>
    </source>
</evidence>
<dbReference type="OrthoDB" id="360653at2759"/>
<dbReference type="PANTHER" id="PTHR17695:SF11">
    <property type="entry name" value="SMALL SUBUNIT PROCESSOME COMPONENT 20 HOMOLOG"/>
    <property type="match status" value="1"/>
</dbReference>
<feature type="domain" description="U3 small nucleolar RNA-associated protein 20 N-terminal" evidence="2">
    <location>
        <begin position="976"/>
        <end position="1608"/>
    </location>
</feature>
<proteinExistence type="predicted"/>
<reference evidence="5" key="1">
    <citation type="submission" date="2016-04" db="EMBL/GenBank/DDBJ databases">
        <authorList>
            <person name="Evans L.H."/>
            <person name="Alamgir A."/>
            <person name="Owens N."/>
            <person name="Weber N.D."/>
            <person name="Virtaneva K."/>
            <person name="Barbian K."/>
            <person name="Babar A."/>
            <person name="Rosenke K."/>
        </authorList>
    </citation>
    <scope>NUCLEOTIDE SEQUENCE [LARGE SCALE GENOMIC DNA]</scope>
    <source>
        <strain evidence="5">CBS 101.48</strain>
    </source>
</reference>
<dbReference type="InterPro" id="IPR011430">
    <property type="entry name" value="UTP20_N"/>
</dbReference>